<gene>
    <name evidence="1" type="ORF">LCR_12165</name>
</gene>
<organism evidence="1 2">
    <name type="scientific">Aeromonas enteropelogenes</name>
    <name type="common">Aeromonas trota</name>
    <dbReference type="NCBI Taxonomy" id="29489"/>
    <lineage>
        <taxon>Bacteria</taxon>
        <taxon>Pseudomonadati</taxon>
        <taxon>Pseudomonadota</taxon>
        <taxon>Gammaproteobacteria</taxon>
        <taxon>Aeromonadales</taxon>
        <taxon>Aeromonadaceae</taxon>
        <taxon>Aeromonas</taxon>
    </lineage>
</organism>
<dbReference type="Gene3D" id="3.30.1910.10">
    <property type="entry name" value="so0334 like domain"/>
    <property type="match status" value="1"/>
</dbReference>
<accession>A0A175VJX3</accession>
<reference evidence="1 2" key="1">
    <citation type="submission" date="2016-02" db="EMBL/GenBank/DDBJ databases">
        <title>Draft genome sequence of Aeromonas trota strain 1999lcr isolated from cerebrospinal fluid (CSF).</title>
        <authorList>
            <person name="Dallagassa C.B."/>
            <person name="Prediger K.C."/>
            <person name="Weiss V.A."/>
            <person name="Assis F.E."/>
            <person name="Baura V."/>
            <person name="Cruz L.M."/>
            <person name="Souza E.M."/>
            <person name="Pedrosa F.O."/>
            <person name="Fadel-Picheth C.M."/>
        </authorList>
    </citation>
    <scope>NUCLEOTIDE SEQUENCE [LARGE SCALE GENOMIC DNA]</scope>
    <source>
        <strain evidence="1 2">1999lcr</strain>
    </source>
</reference>
<protein>
    <recommendedName>
        <fullName evidence="3">DUF1107 domain-containing protein</fullName>
    </recommendedName>
</protein>
<dbReference type="RefSeq" id="WP_026458608.1">
    <property type="nucleotide sequence ID" value="NZ_JMGO02000003.1"/>
</dbReference>
<dbReference type="EMBL" id="JMGO02000003">
    <property type="protein sequence ID" value="KXU80830.1"/>
    <property type="molecule type" value="Genomic_DNA"/>
</dbReference>
<dbReference type="OrthoDB" id="5588896at2"/>
<dbReference type="AlphaFoldDB" id="A0A175VJX3"/>
<evidence type="ECO:0000313" key="1">
    <source>
        <dbReference type="EMBL" id="KXU80830.1"/>
    </source>
</evidence>
<dbReference type="Pfam" id="PF06526">
    <property type="entry name" value="DUF1107"/>
    <property type="match status" value="1"/>
</dbReference>
<proteinExistence type="predicted"/>
<name>A0A175VJX3_AEREN</name>
<comment type="caution">
    <text evidence="1">The sequence shown here is derived from an EMBL/GenBank/DDBJ whole genome shotgun (WGS) entry which is preliminary data.</text>
</comment>
<evidence type="ECO:0000313" key="2">
    <source>
        <dbReference type="Proteomes" id="UP000078435"/>
    </source>
</evidence>
<dbReference type="InterPro" id="IPR009491">
    <property type="entry name" value="DUF1107"/>
</dbReference>
<sequence length="72" mass="8211">MKVFKQLSPRQIARYIKSFHRGSFAIESWGTFEFSAGRLSLHGLSCHRCLRLAGQINQALRQLSHAEPSPEQ</sequence>
<dbReference type="Proteomes" id="UP000078435">
    <property type="component" value="Unassembled WGS sequence"/>
</dbReference>
<evidence type="ECO:0008006" key="3">
    <source>
        <dbReference type="Google" id="ProtNLM"/>
    </source>
</evidence>